<organism evidence="3 4">
    <name type="scientific">Plenodomus tracheiphilus IPT5</name>
    <dbReference type="NCBI Taxonomy" id="1408161"/>
    <lineage>
        <taxon>Eukaryota</taxon>
        <taxon>Fungi</taxon>
        <taxon>Dikarya</taxon>
        <taxon>Ascomycota</taxon>
        <taxon>Pezizomycotina</taxon>
        <taxon>Dothideomycetes</taxon>
        <taxon>Pleosporomycetidae</taxon>
        <taxon>Pleosporales</taxon>
        <taxon>Pleosporineae</taxon>
        <taxon>Leptosphaeriaceae</taxon>
        <taxon>Plenodomus</taxon>
    </lineage>
</organism>
<dbReference type="InterPro" id="IPR046879">
    <property type="entry name" value="KANL3/Tex30_Abhydrolase"/>
</dbReference>
<accession>A0A6A7BG08</accession>
<evidence type="ECO:0000313" key="4">
    <source>
        <dbReference type="Proteomes" id="UP000799423"/>
    </source>
</evidence>
<dbReference type="Pfam" id="PF20408">
    <property type="entry name" value="Abhydrolase_11"/>
    <property type="match status" value="1"/>
</dbReference>
<dbReference type="InterPro" id="IPR029058">
    <property type="entry name" value="AB_hydrolase_fold"/>
</dbReference>
<sequence>MSGVGCTSNGATNSGGTGSQVKPTIQGLVHFDKPIDKSTIQSYEDVIERLREPLLKGLLKGRVQFRPMAIRLVVLGTDEASARPCIVVFCPESATKKVKQYFWTGNAQRLCRPDCVGMINFDVIIDSHPLNLKANPRPMDVTLSQLSDLDNRPWNAQIKIGGIGTTSYAVMGGIVVVVDNNGASSIYGLTAGHTLVQAAVDKDYESHGADEDSASEVMAVAECPNQQSGEQQLDTMQDDASSSITASHVPVDTIASVTVREGRARIAHASFSQKARNRDWALIEGIEDFYPVGSASEPVNTHFEDDTRHGLVHAQESVEIVYQPRCIGTLSGVPAYIVLPLGDGFVRAHTVSPRDGQVIPAGTSGSWVVVDWTNKYKALHDDADHVGTNHVRVYGHVVADDALGDVYMIPLVDTLKDIAQEIGNAREARLPESASEIETVLGKLRIKMPDDPPDATGPYIPRPTSSLAQSAFIRRQSDPHESQEERSQANDNPDIAGTGPRDTTRTSFKGTFKRTNDEASGATASESSRPEATDEQMSSESTTTLTSSNRKPRGGYEMTHKRRRAFDPEPAPEPKRRVTRSSTRAQGTTSPPPTKEPMKNPSTTTKAAAKRKPKNGTTKNASPISKSHKPRTTHKTPSSISPAKAATPPLPDYTTLTITSDLIKDPIQCHEYNPKPTTTTPTLIFTHGAGGTLSAPAVQNFCTGYSLTHPILAFKGSMNLASRVKGFHACIAHLASSKQDRTDKNESTGKKTILLLSGRSMGSRAAVIAATETLSTSKNITTTTSPPTINLILSSYPLLSPSSKPPLRDKILIDLPSTVNVLFIVGEKDAMCPFDLLNETRGKMVAKSQVVVVRGADHGMCVRGVGGGKMREREIGEETGRVAGRWVDGGLEGDGDVLYIGDKDVGGD</sequence>
<evidence type="ECO:0000259" key="2">
    <source>
        <dbReference type="Pfam" id="PF20408"/>
    </source>
</evidence>
<feature type="region of interest" description="Disordered" evidence="1">
    <location>
        <begin position="473"/>
        <end position="652"/>
    </location>
</feature>
<feature type="compositionally biased region" description="Polar residues" evidence="1">
    <location>
        <begin position="580"/>
        <end position="589"/>
    </location>
</feature>
<dbReference type="PANTHER" id="PTHR13136">
    <property type="entry name" value="TESTIS DEVELOPMENT PROTEIN PRTD"/>
    <property type="match status" value="1"/>
</dbReference>
<dbReference type="AlphaFoldDB" id="A0A6A7BG08"/>
<name>A0A6A7BG08_9PLEO</name>
<feature type="compositionally biased region" description="Polar residues" evidence="1">
    <location>
        <begin position="615"/>
        <end position="625"/>
    </location>
</feature>
<protein>
    <recommendedName>
        <fullName evidence="2">KANL3/Tex30 alpha/beta hydrolase-like domain-containing protein</fullName>
    </recommendedName>
</protein>
<dbReference type="EMBL" id="MU006293">
    <property type="protein sequence ID" value="KAF2854456.1"/>
    <property type="molecule type" value="Genomic_DNA"/>
</dbReference>
<dbReference type="Proteomes" id="UP000799423">
    <property type="component" value="Unassembled WGS sequence"/>
</dbReference>
<feature type="compositionally biased region" description="Low complexity" evidence="1">
    <location>
        <begin position="538"/>
        <end position="548"/>
    </location>
</feature>
<feature type="compositionally biased region" description="Basic and acidic residues" evidence="1">
    <location>
        <begin position="475"/>
        <end position="488"/>
    </location>
</feature>
<dbReference type="OrthoDB" id="5865767at2759"/>
<reference evidence="3" key="1">
    <citation type="submission" date="2020-01" db="EMBL/GenBank/DDBJ databases">
        <authorList>
            <consortium name="DOE Joint Genome Institute"/>
            <person name="Haridas S."/>
            <person name="Albert R."/>
            <person name="Binder M."/>
            <person name="Bloem J."/>
            <person name="Labutti K."/>
            <person name="Salamov A."/>
            <person name="Andreopoulos B."/>
            <person name="Baker S.E."/>
            <person name="Barry K."/>
            <person name="Bills G."/>
            <person name="Bluhm B.H."/>
            <person name="Cannon C."/>
            <person name="Castanera R."/>
            <person name="Culley D.E."/>
            <person name="Daum C."/>
            <person name="Ezra D."/>
            <person name="Gonzalez J.B."/>
            <person name="Henrissat B."/>
            <person name="Kuo A."/>
            <person name="Liang C."/>
            <person name="Lipzen A."/>
            <person name="Lutzoni F."/>
            <person name="Magnuson J."/>
            <person name="Mondo S."/>
            <person name="Nolan M."/>
            <person name="Ohm R."/>
            <person name="Pangilinan J."/>
            <person name="Park H.-J."/>
            <person name="Ramirez L."/>
            <person name="Alfaro M."/>
            <person name="Sun H."/>
            <person name="Tritt A."/>
            <person name="Yoshinaga Y."/>
            <person name="Zwiers L.-H."/>
            <person name="Turgeon B.G."/>
            <person name="Goodwin S.B."/>
            <person name="Spatafora J.W."/>
            <person name="Crous P.W."/>
            <person name="Grigoriev I.V."/>
        </authorList>
    </citation>
    <scope>NUCLEOTIDE SEQUENCE</scope>
    <source>
        <strain evidence="3">IPT5</strain>
    </source>
</reference>
<proteinExistence type="predicted"/>
<dbReference type="SUPFAM" id="SSF53474">
    <property type="entry name" value="alpha/beta-Hydrolases"/>
    <property type="match status" value="1"/>
</dbReference>
<evidence type="ECO:0000313" key="3">
    <source>
        <dbReference type="EMBL" id="KAF2854456.1"/>
    </source>
</evidence>
<feature type="domain" description="KANL3/Tex30 alpha/beta hydrolase-like" evidence="2">
    <location>
        <begin position="681"/>
        <end position="865"/>
    </location>
</feature>
<evidence type="ECO:0000256" key="1">
    <source>
        <dbReference type="SAM" id="MobiDB-lite"/>
    </source>
</evidence>
<gene>
    <name evidence="3" type="ORF">T440DRAFT_552296</name>
</gene>
<dbReference type="PANTHER" id="PTHR13136:SF11">
    <property type="entry name" value="TESTIS-EXPRESSED PROTEIN 30"/>
    <property type="match status" value="1"/>
</dbReference>
<dbReference type="InterPro" id="IPR026555">
    <property type="entry name" value="NSL3/Tex30"/>
</dbReference>
<dbReference type="Gene3D" id="3.40.50.1820">
    <property type="entry name" value="alpha/beta hydrolase"/>
    <property type="match status" value="1"/>
</dbReference>
<keyword evidence="4" id="KW-1185">Reference proteome</keyword>